<name>A0A370KBB9_9GAMM</name>
<dbReference type="EMBL" id="QQSY01000001">
    <property type="protein sequence ID" value="RDI99891.1"/>
    <property type="molecule type" value="Genomic_DNA"/>
</dbReference>
<proteinExistence type="inferred from homology"/>
<dbReference type="PROSITE" id="PS50164">
    <property type="entry name" value="GIY_YIG"/>
    <property type="match status" value="1"/>
</dbReference>
<dbReference type="PANTHER" id="PTHR34477">
    <property type="entry name" value="UPF0213 PROTEIN YHBQ"/>
    <property type="match status" value="1"/>
</dbReference>
<accession>A0A370KBB9</accession>
<dbReference type="CDD" id="cd10456">
    <property type="entry name" value="GIY-YIG_UPF0213"/>
    <property type="match status" value="1"/>
</dbReference>
<dbReference type="RefSeq" id="WP_114823623.1">
    <property type="nucleotide sequence ID" value="NZ_QQSY01000001.1"/>
</dbReference>
<evidence type="ECO:0000313" key="4">
    <source>
        <dbReference type="Proteomes" id="UP000254711"/>
    </source>
</evidence>
<dbReference type="PANTHER" id="PTHR34477:SF1">
    <property type="entry name" value="UPF0213 PROTEIN YHBQ"/>
    <property type="match status" value="1"/>
</dbReference>
<feature type="domain" description="GIY-YIG" evidence="2">
    <location>
        <begin position="12"/>
        <end position="87"/>
    </location>
</feature>
<dbReference type="InterPro" id="IPR050190">
    <property type="entry name" value="UPF0213_domain"/>
</dbReference>
<keyword evidence="4" id="KW-1185">Reference proteome</keyword>
<dbReference type="AlphaFoldDB" id="A0A370KBB9"/>
<dbReference type="InterPro" id="IPR035901">
    <property type="entry name" value="GIY-YIG_endonuc_sf"/>
</dbReference>
<sequence>MTDAAASIPVTDTWWLYLIECRDGTYYAGITNDLESRYEAHVAGKGARYTRSHPPLRLLGSRPYANRSQASRAEWEIKRLPKQRKVGYLTDPATD</sequence>
<gene>
    <name evidence="3" type="ORF">DVT68_03420</name>
</gene>
<reference evidence="3 4" key="1">
    <citation type="submission" date="2018-07" db="EMBL/GenBank/DDBJ databases">
        <title>Dyella solisilvae sp. nov., isolated from the pine and broad-leaved mixed forest soil.</title>
        <authorList>
            <person name="Gao Z."/>
            <person name="Qiu L."/>
        </authorList>
    </citation>
    <scope>NUCLEOTIDE SEQUENCE [LARGE SCALE GENOMIC DNA]</scope>
    <source>
        <strain evidence="3 4">DHG54</strain>
    </source>
</reference>
<dbReference type="OrthoDB" id="9797095at2"/>
<organism evidence="3 4">
    <name type="scientific">Dyella solisilvae</name>
    <dbReference type="NCBI Taxonomy" id="1920168"/>
    <lineage>
        <taxon>Bacteria</taxon>
        <taxon>Pseudomonadati</taxon>
        <taxon>Pseudomonadota</taxon>
        <taxon>Gammaproteobacteria</taxon>
        <taxon>Lysobacterales</taxon>
        <taxon>Rhodanobacteraceae</taxon>
        <taxon>Dyella</taxon>
    </lineage>
</organism>
<dbReference type="Proteomes" id="UP000254711">
    <property type="component" value="Unassembled WGS sequence"/>
</dbReference>
<evidence type="ECO:0000256" key="1">
    <source>
        <dbReference type="ARBA" id="ARBA00007435"/>
    </source>
</evidence>
<evidence type="ECO:0000313" key="3">
    <source>
        <dbReference type="EMBL" id="RDI99891.1"/>
    </source>
</evidence>
<comment type="caution">
    <text evidence="3">The sequence shown here is derived from an EMBL/GenBank/DDBJ whole genome shotgun (WGS) entry which is preliminary data.</text>
</comment>
<protein>
    <submittedName>
        <fullName evidence="3">GIY-YIG nuclease family protein</fullName>
    </submittedName>
</protein>
<dbReference type="SUPFAM" id="SSF82771">
    <property type="entry name" value="GIY-YIG endonuclease"/>
    <property type="match status" value="1"/>
</dbReference>
<dbReference type="Pfam" id="PF01541">
    <property type="entry name" value="GIY-YIG"/>
    <property type="match status" value="1"/>
</dbReference>
<dbReference type="Gene3D" id="3.40.1440.10">
    <property type="entry name" value="GIY-YIG endonuclease"/>
    <property type="match status" value="1"/>
</dbReference>
<comment type="similarity">
    <text evidence="1">Belongs to the UPF0213 family.</text>
</comment>
<evidence type="ECO:0000259" key="2">
    <source>
        <dbReference type="PROSITE" id="PS50164"/>
    </source>
</evidence>
<dbReference type="InterPro" id="IPR000305">
    <property type="entry name" value="GIY-YIG_endonuc"/>
</dbReference>